<dbReference type="RefSeq" id="WP_167473906.1">
    <property type="nucleotide sequence ID" value="NZ_CP046172.1"/>
</dbReference>
<protein>
    <recommendedName>
        <fullName evidence="3">Serine protease</fullName>
    </recommendedName>
</protein>
<evidence type="ECO:0000313" key="1">
    <source>
        <dbReference type="EMBL" id="QIS11021.1"/>
    </source>
</evidence>
<evidence type="ECO:0008006" key="3">
    <source>
        <dbReference type="Google" id="ProtNLM"/>
    </source>
</evidence>
<gene>
    <name evidence="1" type="ORF">F5544_15700</name>
</gene>
<keyword evidence="2" id="KW-1185">Reference proteome</keyword>
<evidence type="ECO:0000313" key="2">
    <source>
        <dbReference type="Proteomes" id="UP000503540"/>
    </source>
</evidence>
<dbReference type="AlphaFoldDB" id="A0A6G9YCR9"/>
<accession>A0A6G9YCR9</accession>
<dbReference type="InterPro" id="IPR043504">
    <property type="entry name" value="Peptidase_S1_PA_chymotrypsin"/>
</dbReference>
<dbReference type="Gene3D" id="2.40.10.10">
    <property type="entry name" value="Trypsin-like serine proteases"/>
    <property type="match status" value="2"/>
</dbReference>
<dbReference type="InterPro" id="IPR009003">
    <property type="entry name" value="Peptidase_S1_PA"/>
</dbReference>
<dbReference type="SUPFAM" id="SSF50494">
    <property type="entry name" value="Trypsin-like serine proteases"/>
    <property type="match status" value="1"/>
</dbReference>
<sequence length="298" mass="30454">MTLTGGSSSDAARAATEAAGFTVETASQNSAAGADATPIADDVAAASDEMPSPVAASEPEVLGGTYFYTIRDRIVSRFCVTAFNGTDRDGNAIAITGTHCDRTGPPDPPGTPFIPIPAPPDAPPDPNVAWVLPATAGQFATSPLGPRIGILRTPPIDVPLDYGILRLDEAVGNRFRNNLIGVGTGTSIAIDGIADPVVGAPICRASPISGFTCGTVTKVDVNPARRRSPGRNLEHVAAATVGFLTLPGDLGSPVISGTKALGIVSINSGATSNNIVIQPIRPVLEANPGLTLFTREER</sequence>
<dbReference type="KEGG" id="nah:F5544_15700"/>
<reference evidence="1 2" key="1">
    <citation type="journal article" date="2019" name="ACS Chem. Biol.">
        <title>Identification and Mobilization of a Cryptic Antibiotic Biosynthesis Gene Locus from a Human-Pathogenic Nocardia Isolate.</title>
        <authorList>
            <person name="Herisse M."/>
            <person name="Ishida K."/>
            <person name="Porter J.L."/>
            <person name="Howden B."/>
            <person name="Hertweck C."/>
            <person name="Stinear T.P."/>
            <person name="Pidot S.J."/>
        </authorList>
    </citation>
    <scope>NUCLEOTIDE SEQUENCE [LARGE SCALE GENOMIC DNA]</scope>
    <source>
        <strain evidence="1 2">AUSMDU00012717</strain>
    </source>
</reference>
<organism evidence="1 2">
    <name type="scientific">Nocardia arthritidis</name>
    <dbReference type="NCBI Taxonomy" id="228602"/>
    <lineage>
        <taxon>Bacteria</taxon>
        <taxon>Bacillati</taxon>
        <taxon>Actinomycetota</taxon>
        <taxon>Actinomycetes</taxon>
        <taxon>Mycobacteriales</taxon>
        <taxon>Nocardiaceae</taxon>
        <taxon>Nocardia</taxon>
    </lineage>
</organism>
<dbReference type="CDD" id="cd21112">
    <property type="entry name" value="alphaLP-like"/>
    <property type="match status" value="1"/>
</dbReference>
<name>A0A6G9YCR9_9NOCA</name>
<proteinExistence type="predicted"/>
<dbReference type="EMBL" id="CP046172">
    <property type="protein sequence ID" value="QIS11021.1"/>
    <property type="molecule type" value="Genomic_DNA"/>
</dbReference>
<dbReference type="Proteomes" id="UP000503540">
    <property type="component" value="Chromosome"/>
</dbReference>